<dbReference type="EMBL" id="WBXO01000003">
    <property type="protein sequence ID" value="KAB2953316.1"/>
    <property type="molecule type" value="Genomic_DNA"/>
</dbReference>
<dbReference type="AlphaFoldDB" id="A0A6I0F0D1"/>
<dbReference type="PANTHER" id="PTHR36441">
    <property type="entry name" value="HYPOTHETICAL CYTOSOLIC PROTEIN"/>
    <property type="match status" value="1"/>
</dbReference>
<keyword evidence="2" id="KW-1185">Reference proteome</keyword>
<organism evidence="1 2">
    <name type="scientific">Heliorestis acidaminivorans</name>
    <dbReference type="NCBI Taxonomy" id="553427"/>
    <lineage>
        <taxon>Bacteria</taxon>
        <taxon>Bacillati</taxon>
        <taxon>Bacillota</taxon>
        <taxon>Clostridia</taxon>
        <taxon>Eubacteriales</taxon>
        <taxon>Heliobacteriaceae</taxon>
        <taxon>Heliorestis</taxon>
    </lineage>
</organism>
<dbReference type="InterPro" id="IPR007546">
    <property type="entry name" value="DUF503"/>
</dbReference>
<dbReference type="RefSeq" id="WP_151619252.1">
    <property type="nucleotide sequence ID" value="NZ_WBXO01000003.1"/>
</dbReference>
<reference evidence="1 2" key="1">
    <citation type="submission" date="2019-10" db="EMBL/GenBank/DDBJ databases">
        <title>Whole-genome sequence of the extremophile Heliorestis acidaminivorans DSM 24790.</title>
        <authorList>
            <person name="Kyndt J.A."/>
            <person name="Meyer T.E."/>
        </authorList>
    </citation>
    <scope>NUCLEOTIDE SEQUENCE [LARGE SCALE GENOMIC DNA]</scope>
    <source>
        <strain evidence="1 2">DSM 24790</strain>
    </source>
</reference>
<protein>
    <submittedName>
        <fullName evidence="1">DUF503 domain-containing protein</fullName>
    </submittedName>
</protein>
<gene>
    <name evidence="1" type="ORF">F9B85_05235</name>
</gene>
<dbReference type="PANTHER" id="PTHR36441:SF1">
    <property type="entry name" value="DUF503 DOMAIN-CONTAINING PROTEIN"/>
    <property type="match status" value="1"/>
</dbReference>
<proteinExistence type="predicted"/>
<name>A0A6I0F0D1_9FIRM</name>
<sequence>MTVGYREVSLHIHGVDSLKGKRRVVKSIVERLRSRFNLSISEVDQHDLWQSAVIGLAVVSNNRRHIQQVLDEAVRQMEYSGEVEVIEVTTEIL</sequence>
<dbReference type="Proteomes" id="UP000468766">
    <property type="component" value="Unassembled WGS sequence"/>
</dbReference>
<dbReference type="OrthoDB" id="9809023at2"/>
<dbReference type="SUPFAM" id="SSF103007">
    <property type="entry name" value="Hypothetical protein TT1725"/>
    <property type="match status" value="1"/>
</dbReference>
<evidence type="ECO:0000313" key="2">
    <source>
        <dbReference type="Proteomes" id="UP000468766"/>
    </source>
</evidence>
<dbReference type="InterPro" id="IPR036746">
    <property type="entry name" value="TT1725-like_sf"/>
</dbReference>
<dbReference type="Gene3D" id="3.30.70.1120">
    <property type="entry name" value="TT1725-like"/>
    <property type="match status" value="1"/>
</dbReference>
<evidence type="ECO:0000313" key="1">
    <source>
        <dbReference type="EMBL" id="KAB2953316.1"/>
    </source>
</evidence>
<dbReference type="Pfam" id="PF04456">
    <property type="entry name" value="DUF503"/>
    <property type="match status" value="1"/>
</dbReference>
<accession>A0A6I0F0D1</accession>
<comment type="caution">
    <text evidence="1">The sequence shown here is derived from an EMBL/GenBank/DDBJ whole genome shotgun (WGS) entry which is preliminary data.</text>
</comment>